<dbReference type="STRING" id="714943.Mucpa_5731"/>
<feature type="compositionally biased region" description="Basic and acidic residues" evidence="1">
    <location>
        <begin position="99"/>
        <end position="112"/>
    </location>
</feature>
<dbReference type="AlphaFoldDB" id="H1Y5M3"/>
<organism evidence="2 3">
    <name type="scientific">Mucilaginibacter paludis DSM 18603</name>
    <dbReference type="NCBI Taxonomy" id="714943"/>
    <lineage>
        <taxon>Bacteria</taxon>
        <taxon>Pseudomonadati</taxon>
        <taxon>Bacteroidota</taxon>
        <taxon>Sphingobacteriia</taxon>
        <taxon>Sphingobacteriales</taxon>
        <taxon>Sphingobacteriaceae</taxon>
        <taxon>Mucilaginibacter</taxon>
    </lineage>
</organism>
<dbReference type="RefSeq" id="WP_008511194.1">
    <property type="nucleotide sequence ID" value="NZ_CM001403.1"/>
</dbReference>
<sequence>MDLTELFAKQQQEIEDFKKLRDATWSNLKKEHETLTAAFGGRANMPEEYRKRIDGQVADFSKEWSMQGGTRHNDIVEQHAKQREAITGKKSETPAQAKQQEKDMISEKQKDLQKIIAMQQAIRIKNEQKKRKR</sequence>
<accession>H1Y5M3</accession>
<feature type="region of interest" description="Disordered" evidence="1">
    <location>
        <begin position="81"/>
        <end position="112"/>
    </location>
</feature>
<dbReference type="Proteomes" id="UP000002774">
    <property type="component" value="Chromosome"/>
</dbReference>
<dbReference type="OrthoDB" id="9904023at2"/>
<dbReference type="EMBL" id="CM001403">
    <property type="protein sequence ID" value="EHQ29799.1"/>
    <property type="molecule type" value="Genomic_DNA"/>
</dbReference>
<gene>
    <name evidence="2" type="ORF">Mucpa_5731</name>
</gene>
<evidence type="ECO:0000256" key="1">
    <source>
        <dbReference type="SAM" id="MobiDB-lite"/>
    </source>
</evidence>
<name>H1Y5M3_9SPHI</name>
<evidence type="ECO:0000313" key="2">
    <source>
        <dbReference type="EMBL" id="EHQ29799.1"/>
    </source>
</evidence>
<protein>
    <submittedName>
        <fullName evidence="2">Uncharacterized protein</fullName>
    </submittedName>
</protein>
<dbReference type="HOGENOM" id="CLU_1904364_0_0_10"/>
<reference evidence="2" key="1">
    <citation type="submission" date="2011-09" db="EMBL/GenBank/DDBJ databases">
        <title>The permanent draft genome of Mucilaginibacter paludis DSM 18603.</title>
        <authorList>
            <consortium name="US DOE Joint Genome Institute (JGI-PGF)"/>
            <person name="Lucas S."/>
            <person name="Han J."/>
            <person name="Lapidus A."/>
            <person name="Bruce D."/>
            <person name="Goodwin L."/>
            <person name="Pitluck S."/>
            <person name="Peters L."/>
            <person name="Kyrpides N."/>
            <person name="Mavromatis K."/>
            <person name="Ivanova N."/>
            <person name="Mikhailova N."/>
            <person name="Held B."/>
            <person name="Detter J.C."/>
            <person name="Tapia R."/>
            <person name="Han C."/>
            <person name="Land M."/>
            <person name="Hauser L."/>
            <person name="Markowitz V."/>
            <person name="Cheng J.-F."/>
            <person name="Hugenholtz P."/>
            <person name="Woyke T."/>
            <person name="Wu D."/>
            <person name="Tindall B."/>
            <person name="Brambilla E."/>
            <person name="Klenk H.-P."/>
            <person name="Eisen J.A."/>
        </authorList>
    </citation>
    <scope>NUCLEOTIDE SEQUENCE [LARGE SCALE GENOMIC DNA]</scope>
    <source>
        <strain evidence="2">DSM 18603</strain>
    </source>
</reference>
<evidence type="ECO:0000313" key="3">
    <source>
        <dbReference type="Proteomes" id="UP000002774"/>
    </source>
</evidence>
<proteinExistence type="predicted"/>
<keyword evidence="3" id="KW-1185">Reference proteome</keyword>
<feature type="compositionally biased region" description="Basic and acidic residues" evidence="1">
    <location>
        <begin position="81"/>
        <end position="92"/>
    </location>
</feature>